<keyword evidence="1" id="KW-1133">Transmembrane helix</keyword>
<evidence type="ECO:0000313" key="2">
    <source>
        <dbReference type="EMBL" id="CDR95276.1"/>
    </source>
</evidence>
<keyword evidence="1" id="KW-0472">Membrane</keyword>
<dbReference type="OMA" id="NDPMITA"/>
<dbReference type="Proteomes" id="UP000033188">
    <property type="component" value="Chromosome 2"/>
</dbReference>
<dbReference type="KEGG" id="bbig:BBBOND_0204340"/>
<name>A0A061D3H9_BABBI</name>
<reference evidence="3" key="1">
    <citation type="submission" date="2014-06" db="EMBL/GenBank/DDBJ databases">
        <authorList>
            <person name="Aslett M."/>
            <person name="De Silva N."/>
        </authorList>
    </citation>
    <scope>NUCLEOTIDE SEQUENCE [LARGE SCALE GENOMIC DNA]</scope>
    <source>
        <strain evidence="3">Bond</strain>
    </source>
</reference>
<gene>
    <name evidence="2" type="ORF">BBBOND_0204340</name>
</gene>
<accession>A0A061D3H9</accession>
<organism evidence="2 3">
    <name type="scientific">Babesia bigemina</name>
    <dbReference type="NCBI Taxonomy" id="5866"/>
    <lineage>
        <taxon>Eukaryota</taxon>
        <taxon>Sar</taxon>
        <taxon>Alveolata</taxon>
        <taxon>Apicomplexa</taxon>
        <taxon>Aconoidasida</taxon>
        <taxon>Piroplasmida</taxon>
        <taxon>Babesiidae</taxon>
        <taxon>Babesia</taxon>
    </lineage>
</organism>
<keyword evidence="1" id="KW-0812">Transmembrane</keyword>
<dbReference type="RefSeq" id="XP_012767462.1">
    <property type="nucleotide sequence ID" value="XM_012912008.1"/>
</dbReference>
<sequence length="328" mass="36474">MSAASGLLYAQKAMFICRVGVCARFAASQRRWELVRQTKNHNANYQVSIPENKAGVSKYVIPSDSGALLVDGRRLTRGERIYQGISIGMSPLEGSNQCLGLPVIAFVAALAVPVGLVTLFAFNGRRRIEKDITKVQQIPHVVEIPSPIKLLAAKELAKLIYVNKPTIVVYYRPGSNDEESNRLNLLFALLTEIAAVEGSPLNVYRVNVQNEFQHFNQHLREEIKQSPTALIHLVIPQEKESMVTAVLPPVSATSFVDHLTKQLGNAGIKFTKDKAATKILDDKLVSIKRCMFDLKIEGEVLFVGGHNFLQLERECNRLMRCSDKLPPK</sequence>
<dbReference type="AlphaFoldDB" id="A0A061D3H9"/>
<dbReference type="VEuPathDB" id="PiroplasmaDB:BBBOND_0204340"/>
<dbReference type="GeneID" id="24563817"/>
<evidence type="ECO:0000313" key="3">
    <source>
        <dbReference type="Proteomes" id="UP000033188"/>
    </source>
</evidence>
<proteinExistence type="predicted"/>
<dbReference type="OrthoDB" id="365288at2759"/>
<protein>
    <submittedName>
        <fullName evidence="2">Uncharacterized protein</fullName>
    </submittedName>
</protein>
<dbReference type="EMBL" id="LK391708">
    <property type="protein sequence ID" value="CDR95276.1"/>
    <property type="molecule type" value="Genomic_DNA"/>
</dbReference>
<keyword evidence="3" id="KW-1185">Reference proteome</keyword>
<feature type="transmembrane region" description="Helical" evidence="1">
    <location>
        <begin position="99"/>
        <end position="122"/>
    </location>
</feature>
<evidence type="ECO:0000256" key="1">
    <source>
        <dbReference type="SAM" id="Phobius"/>
    </source>
</evidence>